<keyword evidence="5" id="KW-0807">Transducer</keyword>
<feature type="transmembrane region" description="Helical" evidence="6">
    <location>
        <begin position="41"/>
        <end position="61"/>
    </location>
</feature>
<keyword evidence="4 6" id="KW-0472">Membrane</keyword>
<protein>
    <submittedName>
        <fullName evidence="9">7 transmembrane receptor</fullName>
    </submittedName>
</protein>
<evidence type="ECO:0000256" key="2">
    <source>
        <dbReference type="ARBA" id="ARBA00022692"/>
    </source>
</evidence>
<dbReference type="EMBL" id="KI669134">
    <property type="protein sequence ID" value="ETN69287.1"/>
    <property type="molecule type" value="Genomic_DNA"/>
</dbReference>
<dbReference type="PANTHER" id="PTHR24224:SF6">
    <property type="entry name" value="CARDIOACCELERATORY PEPTIDE RECEPTOR-RELATED"/>
    <property type="match status" value="1"/>
</dbReference>
<organism evidence="9 10">
    <name type="scientific">Necator americanus</name>
    <name type="common">Human hookworm</name>
    <dbReference type="NCBI Taxonomy" id="51031"/>
    <lineage>
        <taxon>Eukaryota</taxon>
        <taxon>Metazoa</taxon>
        <taxon>Ecdysozoa</taxon>
        <taxon>Nematoda</taxon>
        <taxon>Chromadorea</taxon>
        <taxon>Rhabditida</taxon>
        <taxon>Rhabditina</taxon>
        <taxon>Rhabditomorpha</taxon>
        <taxon>Strongyloidea</taxon>
        <taxon>Ancylostomatidae</taxon>
        <taxon>Bunostominae</taxon>
        <taxon>Necator</taxon>
    </lineage>
</organism>
<proteinExistence type="inferred from homology"/>
<name>W2SKP8_NECAM</name>
<dbReference type="AlphaFoldDB" id="W2SKP8"/>
<feature type="transmembrane region" description="Helical" evidence="6">
    <location>
        <begin position="121"/>
        <end position="145"/>
    </location>
</feature>
<dbReference type="SUPFAM" id="SSF81321">
    <property type="entry name" value="Family A G protein-coupled receptor-like"/>
    <property type="match status" value="1"/>
</dbReference>
<dbReference type="KEGG" id="nai:NECAME_15399"/>
<evidence type="ECO:0000256" key="7">
    <source>
        <dbReference type="SAM" id="SignalP"/>
    </source>
</evidence>
<dbReference type="STRING" id="51031.W2SKP8"/>
<dbReference type="InterPro" id="IPR017452">
    <property type="entry name" value="GPCR_Rhodpsn_7TM"/>
</dbReference>
<dbReference type="PROSITE" id="PS00237">
    <property type="entry name" value="G_PROTEIN_RECEP_F1_1"/>
    <property type="match status" value="1"/>
</dbReference>
<keyword evidence="3 6" id="KW-1133">Transmembrane helix</keyword>
<evidence type="ECO:0000256" key="4">
    <source>
        <dbReference type="ARBA" id="ARBA00023136"/>
    </source>
</evidence>
<feature type="signal peptide" evidence="7">
    <location>
        <begin position="1"/>
        <end position="23"/>
    </location>
</feature>
<evidence type="ECO:0000313" key="10">
    <source>
        <dbReference type="Proteomes" id="UP000053676"/>
    </source>
</evidence>
<dbReference type="PRINTS" id="PR00237">
    <property type="entry name" value="GPCRRHODOPSN"/>
</dbReference>
<feature type="transmembrane region" description="Helical" evidence="6">
    <location>
        <begin position="82"/>
        <end position="101"/>
    </location>
</feature>
<reference evidence="10" key="1">
    <citation type="journal article" date="2014" name="Nat. Genet.">
        <title>Genome of the human hookworm Necator americanus.</title>
        <authorList>
            <person name="Tang Y.T."/>
            <person name="Gao X."/>
            <person name="Rosa B.A."/>
            <person name="Abubucker S."/>
            <person name="Hallsworth-Pepin K."/>
            <person name="Martin J."/>
            <person name="Tyagi R."/>
            <person name="Heizer E."/>
            <person name="Zhang X."/>
            <person name="Bhonagiri-Palsikar V."/>
            <person name="Minx P."/>
            <person name="Warren W.C."/>
            <person name="Wang Q."/>
            <person name="Zhan B."/>
            <person name="Hotez P.J."/>
            <person name="Sternberg P.W."/>
            <person name="Dougall A."/>
            <person name="Gaze S.T."/>
            <person name="Mulvenna J."/>
            <person name="Sotillo J."/>
            <person name="Ranganathan S."/>
            <person name="Rabelo E.M."/>
            <person name="Wilson R.K."/>
            <person name="Felgner P.L."/>
            <person name="Bethony J."/>
            <person name="Hawdon J.M."/>
            <person name="Gasser R.B."/>
            <person name="Loukas A."/>
            <person name="Mitreva M."/>
        </authorList>
    </citation>
    <scope>NUCLEOTIDE SEQUENCE [LARGE SCALE GENOMIC DNA]</scope>
</reference>
<keyword evidence="5" id="KW-0297">G-protein coupled receptor</keyword>
<keyword evidence="7" id="KW-0732">Signal</keyword>
<comment type="subcellular location">
    <subcellularLocation>
        <location evidence="1">Membrane</location>
    </subcellularLocation>
</comment>
<feature type="domain" description="G-protein coupled receptors family 1 profile" evidence="8">
    <location>
        <begin position="1"/>
        <end position="216"/>
    </location>
</feature>
<dbReference type="Pfam" id="PF00001">
    <property type="entry name" value="7tm_1"/>
    <property type="match status" value="1"/>
</dbReference>
<dbReference type="Proteomes" id="UP000053676">
    <property type="component" value="Unassembled WGS sequence"/>
</dbReference>
<evidence type="ECO:0000256" key="6">
    <source>
        <dbReference type="SAM" id="Phobius"/>
    </source>
</evidence>
<dbReference type="PROSITE" id="PS50262">
    <property type="entry name" value="G_PROTEIN_RECEP_F1_2"/>
    <property type="match status" value="1"/>
</dbReference>
<dbReference type="OrthoDB" id="5987909at2759"/>
<dbReference type="PANTHER" id="PTHR24224">
    <property type="entry name" value="CARDIOACCELERATORY PEPTIDE RECEPTOR-RELATED"/>
    <property type="match status" value="1"/>
</dbReference>
<dbReference type="Gene3D" id="1.20.1070.10">
    <property type="entry name" value="Rhodopsin 7-helix transmembrane proteins"/>
    <property type="match status" value="1"/>
</dbReference>
<keyword evidence="5 9" id="KW-0675">Receptor</keyword>
<dbReference type="InterPro" id="IPR052665">
    <property type="entry name" value="Neuropeptide-GPCR"/>
</dbReference>
<evidence type="ECO:0000313" key="9">
    <source>
        <dbReference type="EMBL" id="ETN69287.1"/>
    </source>
</evidence>
<evidence type="ECO:0000259" key="8">
    <source>
        <dbReference type="PROSITE" id="PS50262"/>
    </source>
</evidence>
<evidence type="ECO:0000256" key="5">
    <source>
        <dbReference type="RuleBase" id="RU000688"/>
    </source>
</evidence>
<gene>
    <name evidence="9" type="ORF">NECAME_15399</name>
</gene>
<dbReference type="GO" id="GO:0016020">
    <property type="term" value="C:membrane"/>
    <property type="evidence" value="ECO:0007669"/>
    <property type="project" value="UniProtKB-SubCell"/>
</dbReference>
<evidence type="ECO:0000256" key="3">
    <source>
        <dbReference type="ARBA" id="ARBA00022989"/>
    </source>
</evidence>
<evidence type="ECO:0000256" key="1">
    <source>
        <dbReference type="ARBA" id="ARBA00004370"/>
    </source>
</evidence>
<sequence length="216" mass="24355">MLMLHMCAADLLFALITMIPTMAMTATVPIFHGPDMLCKIVKFLQVIPMYASSFLLVAISADRFQAICRPLASMKSNAYKRPALYAGIAWALALLFSTPQFVLFAKRDGDCVGTYTSPYQYALYVVVFNTVVWLLPSALAGYLYFCVCKAVWQSTSFGSHFQANGRKTLLLDPTFATYIMFFGNLNSLLNPWIWFYFNGAEFKRALTCRYNTDPLL</sequence>
<accession>W2SKP8</accession>
<feature type="chain" id="PRO_5004825973" evidence="7">
    <location>
        <begin position="24"/>
        <end position="216"/>
    </location>
</feature>
<keyword evidence="2 5" id="KW-0812">Transmembrane</keyword>
<keyword evidence="10" id="KW-1185">Reference proteome</keyword>
<dbReference type="InterPro" id="IPR000276">
    <property type="entry name" value="GPCR_Rhodpsn"/>
</dbReference>
<feature type="transmembrane region" description="Helical" evidence="6">
    <location>
        <begin position="175"/>
        <end position="197"/>
    </location>
</feature>
<dbReference type="GO" id="GO:0004930">
    <property type="term" value="F:G protein-coupled receptor activity"/>
    <property type="evidence" value="ECO:0007669"/>
    <property type="project" value="UniProtKB-KW"/>
</dbReference>
<comment type="similarity">
    <text evidence="5">Belongs to the G-protein coupled receptor 1 family.</text>
</comment>